<dbReference type="EMBL" id="CP003257">
    <property type="protein sequence ID" value="AEX84619.1"/>
    <property type="molecule type" value="Genomic_DNA"/>
</dbReference>
<reference evidence="1 2" key="1">
    <citation type="journal article" date="2012" name="J. Bacteriol.">
        <title>Complete Genome Sequence of the Thermophilic, Piezophilic, Heterotrophic Bacterium Marinitoga piezophila KA3.</title>
        <authorList>
            <person name="Lucas S."/>
            <person name="Han J."/>
            <person name="Lapidus A."/>
            <person name="Cheng J.F."/>
            <person name="Goodwin L.A."/>
            <person name="Pitluck S."/>
            <person name="Peters L."/>
            <person name="Mikhailova N."/>
            <person name="Teshima H."/>
            <person name="Detter J.C."/>
            <person name="Han C."/>
            <person name="Tapia R."/>
            <person name="Land M."/>
            <person name="Hauser L."/>
            <person name="Kyrpides N.C."/>
            <person name="Ivanova N."/>
            <person name="Pagani I."/>
            <person name="Vannier P."/>
            <person name="Oger P."/>
            <person name="Bartlett D.H."/>
            <person name="Noll K.M."/>
            <person name="Woyke T."/>
            <person name="Jebbar M."/>
        </authorList>
    </citation>
    <scope>NUCLEOTIDE SEQUENCE [LARGE SCALE GENOMIC DNA]</scope>
    <source>
        <strain evidence="2">DSM 14283 / JCM 11233 / KA3</strain>
    </source>
</reference>
<dbReference type="KEGG" id="mpz:Marpi_0163"/>
<dbReference type="RefSeq" id="WP_014295691.1">
    <property type="nucleotide sequence ID" value="NC_016751.1"/>
</dbReference>
<name>H2J3H5_MARPK</name>
<organism evidence="1 2">
    <name type="scientific">Marinitoga piezophila (strain DSM 14283 / JCM 11233 / KA3)</name>
    <dbReference type="NCBI Taxonomy" id="443254"/>
    <lineage>
        <taxon>Bacteria</taxon>
        <taxon>Thermotogati</taxon>
        <taxon>Thermotogota</taxon>
        <taxon>Thermotogae</taxon>
        <taxon>Petrotogales</taxon>
        <taxon>Petrotogaceae</taxon>
        <taxon>Marinitoga</taxon>
    </lineage>
</organism>
<keyword evidence="2" id="KW-1185">Reference proteome</keyword>
<proteinExistence type="predicted"/>
<accession>H2J3H5</accession>
<evidence type="ECO:0000313" key="1">
    <source>
        <dbReference type="EMBL" id="AEX84619.1"/>
    </source>
</evidence>
<protein>
    <submittedName>
        <fullName evidence="1">Uncharacterized protein</fullName>
    </submittedName>
</protein>
<dbReference type="HOGENOM" id="CLU_747638_0_0_0"/>
<dbReference type="STRING" id="443254.Marpi_0163"/>
<sequence length="370" mass="43930">MYKTIAEILKNIWQHSDSKNLELIQTQTHLIAFYKFLYDLKTEKDYITQKHELIEKTENIEISLLNSENFFEQIKKQLSFIENAENIPDIPDESRTKVFRLLNNLDFSKNILRGTYNEIINTFLDTLNTLPERNLQRNIRNNENEDLHIFISIKLKELKKALAETITSNENVHITNPYLTGILPEKISILYNPETAEKKIIFEIYKYLIQANEIKSEKINTEIDFISLFNKKCEKEIKLNTKKILIFDSENCAKRFHENNSQYSKNIEKMIKINGKNELYIYLINPNKKTENIIIINTNQSGKTDKIEIKEKEVINHNFSFDIQNYQFTNEKIKEDIEKIKILLETEYSEKKQKEIGLKTLELLSELYKE</sequence>
<gene>
    <name evidence="1" type="ordered locus">Marpi_0163</name>
</gene>
<dbReference type="AlphaFoldDB" id="H2J3H5"/>
<reference evidence="2" key="2">
    <citation type="submission" date="2012-01" db="EMBL/GenBank/DDBJ databases">
        <title>Complete sequence of chromosome of Marinitoga piezophila KA3.</title>
        <authorList>
            <person name="Lucas S."/>
            <person name="Han J."/>
            <person name="Lapidus A."/>
            <person name="Cheng J.-F."/>
            <person name="Goodwin L."/>
            <person name="Pitluck S."/>
            <person name="Peters L."/>
            <person name="Mikhailova N."/>
            <person name="Teshima H."/>
            <person name="Detter J.C."/>
            <person name="Han C."/>
            <person name="Tapia R."/>
            <person name="Land M."/>
            <person name="Hauser L."/>
            <person name="Kyrpides N."/>
            <person name="Ivanova N."/>
            <person name="Pagani I."/>
            <person name="Jebbar M."/>
            <person name="Vannier P."/>
            <person name="Oger P."/>
            <person name="Cario A."/>
            <person name="Bartlett D."/>
            <person name="Noll K.M."/>
            <person name="Woyke T."/>
        </authorList>
    </citation>
    <scope>NUCLEOTIDE SEQUENCE [LARGE SCALE GENOMIC DNA]</scope>
    <source>
        <strain evidence="2">DSM 14283 / JCM 11233 / KA3</strain>
    </source>
</reference>
<dbReference type="Proteomes" id="UP000007161">
    <property type="component" value="Chromosome"/>
</dbReference>
<evidence type="ECO:0000313" key="2">
    <source>
        <dbReference type="Proteomes" id="UP000007161"/>
    </source>
</evidence>